<organism evidence="1 2">
    <name type="scientific">Micromonospora olivasterospora</name>
    <dbReference type="NCBI Taxonomy" id="1880"/>
    <lineage>
        <taxon>Bacteria</taxon>
        <taxon>Bacillati</taxon>
        <taxon>Actinomycetota</taxon>
        <taxon>Actinomycetes</taxon>
        <taxon>Micromonosporales</taxon>
        <taxon>Micromonosporaceae</taxon>
        <taxon>Micromonospora</taxon>
    </lineage>
</organism>
<dbReference type="Proteomes" id="UP000319825">
    <property type="component" value="Unassembled WGS sequence"/>
</dbReference>
<accession>A0A562IJA9</accession>
<name>A0A562IJA9_MICOL</name>
<evidence type="ECO:0000313" key="2">
    <source>
        <dbReference type="Proteomes" id="UP000319825"/>
    </source>
</evidence>
<gene>
    <name evidence="1" type="ORF">JD77_06122</name>
</gene>
<comment type="caution">
    <text evidence="1">The sequence shown here is derived from an EMBL/GenBank/DDBJ whole genome shotgun (WGS) entry which is preliminary data.</text>
</comment>
<keyword evidence="2" id="KW-1185">Reference proteome</keyword>
<protein>
    <submittedName>
        <fullName evidence="1">Uncharacterized protein</fullName>
    </submittedName>
</protein>
<dbReference type="AlphaFoldDB" id="A0A562IJA9"/>
<proteinExistence type="predicted"/>
<dbReference type="EMBL" id="VLKE01000001">
    <property type="protein sequence ID" value="TWH71097.1"/>
    <property type="molecule type" value="Genomic_DNA"/>
</dbReference>
<sequence>MTDRPIDSVIPAVVPSGGLKIRGDSRTAMKRPPLPLARLVRQPPFVMSLVRWAGHEAATA</sequence>
<evidence type="ECO:0000313" key="1">
    <source>
        <dbReference type="EMBL" id="TWH71097.1"/>
    </source>
</evidence>
<reference evidence="1 2" key="1">
    <citation type="submission" date="2019-07" db="EMBL/GenBank/DDBJ databases">
        <title>R&amp;d 2014.</title>
        <authorList>
            <person name="Klenk H.-P."/>
        </authorList>
    </citation>
    <scope>NUCLEOTIDE SEQUENCE [LARGE SCALE GENOMIC DNA]</scope>
    <source>
        <strain evidence="1 2">DSM 43868</strain>
    </source>
</reference>